<dbReference type="PRINTS" id="PR00080">
    <property type="entry name" value="SDRFAMILY"/>
</dbReference>
<dbReference type="InterPro" id="IPR020904">
    <property type="entry name" value="Sc_DH/Rdtase_CS"/>
</dbReference>
<evidence type="ECO:0000313" key="4">
    <source>
        <dbReference type="Proteomes" id="UP000235116"/>
    </source>
</evidence>
<accession>A0A2K9LQ05</accession>
<evidence type="ECO:0000313" key="3">
    <source>
        <dbReference type="EMBL" id="AUM14300.1"/>
    </source>
</evidence>
<proteinExistence type="inferred from homology"/>
<dbReference type="EMBL" id="CP022684">
    <property type="protein sequence ID" value="AUM14300.1"/>
    <property type="molecule type" value="Genomic_DNA"/>
</dbReference>
<sequence>MADVYESMLSSNVGRSLLSSLNLPVPTQLERHSQAQTSFVTGNVLVGAAPGGRMAESIASTLKASNATVQTPNNGSALAEIQAAGEKAELTLTAVDSSAEAAKFKALIFDATGIETSEQTRELHNFFHPVIRKLNDCARVVVIGLPPESCKSNPRQQIAQRALEGFVRSVAKEIGKKGATCNLVYVAKQAEKAAESALRFFLSPKSAFVDAQVLRVSKAKSVEADFNWSQPLKDKVVLVTGASRGIGEAIAGVMARDGAKVVCLDVPQAQEDLQKVADRLNGGMIAIDITDPAAPGTIADTLQKEYGGVDVVVHNAGVTRDKTLGGMPEKLWDMVIDINLSSEERINEALLEKEVLKEGGRIVCVSSMSGIAGNFGQSNYAVSKAGVIGMVDAYAPILAKKDITINAVAPGFIETQMTAAIPFATREAGRRLNSLKQGGQPVDVAEAIAFYASPASAGVNGNTVRVCGQNLLGA</sequence>
<gene>
    <name evidence="3" type="ORF">Kalk_18545</name>
</gene>
<dbReference type="OrthoDB" id="9804774at2"/>
<dbReference type="InterPro" id="IPR036291">
    <property type="entry name" value="NAD(P)-bd_dom_sf"/>
</dbReference>
<organism evidence="3 4">
    <name type="scientific">Ketobacter alkanivorans</name>
    <dbReference type="NCBI Taxonomy" id="1917421"/>
    <lineage>
        <taxon>Bacteria</taxon>
        <taxon>Pseudomonadati</taxon>
        <taxon>Pseudomonadota</taxon>
        <taxon>Gammaproteobacteria</taxon>
        <taxon>Pseudomonadales</taxon>
        <taxon>Ketobacteraceae</taxon>
        <taxon>Ketobacter</taxon>
    </lineage>
</organism>
<dbReference type="PROSITE" id="PS00061">
    <property type="entry name" value="ADH_SHORT"/>
    <property type="match status" value="1"/>
</dbReference>
<dbReference type="FunFam" id="3.40.50.720:FF:000338">
    <property type="entry name" value="3-oxoacyl-ACP reductase FabG"/>
    <property type="match status" value="1"/>
</dbReference>
<dbReference type="Gene3D" id="3.40.50.720">
    <property type="entry name" value="NAD(P)-binding Rossmann-like Domain"/>
    <property type="match status" value="2"/>
</dbReference>
<feature type="domain" description="Ketoreductase" evidence="2">
    <location>
        <begin position="235"/>
        <end position="416"/>
    </location>
</feature>
<protein>
    <submittedName>
        <fullName evidence="3">3-oxoacyl-ACP reductase</fullName>
    </submittedName>
</protein>
<name>A0A2K9LQ05_9GAMM</name>
<dbReference type="InterPro" id="IPR057326">
    <property type="entry name" value="KR_dom"/>
</dbReference>
<dbReference type="InterPro" id="IPR002347">
    <property type="entry name" value="SDR_fam"/>
</dbReference>
<keyword evidence="4" id="KW-1185">Reference proteome</keyword>
<dbReference type="Proteomes" id="UP000235116">
    <property type="component" value="Chromosome"/>
</dbReference>
<dbReference type="RefSeq" id="WP_101895674.1">
    <property type="nucleotide sequence ID" value="NZ_CP022684.1"/>
</dbReference>
<dbReference type="Pfam" id="PF13561">
    <property type="entry name" value="adh_short_C2"/>
    <property type="match status" value="1"/>
</dbReference>
<dbReference type="GO" id="GO:0016616">
    <property type="term" value="F:oxidoreductase activity, acting on the CH-OH group of donors, NAD or NADP as acceptor"/>
    <property type="evidence" value="ECO:0007669"/>
    <property type="project" value="TreeGrafter"/>
</dbReference>
<reference evidence="4" key="1">
    <citation type="submission" date="2017-08" db="EMBL/GenBank/DDBJ databases">
        <title>Direct submision.</title>
        <authorList>
            <person name="Kim S.-J."/>
            <person name="Rhee S.-K."/>
        </authorList>
    </citation>
    <scope>NUCLEOTIDE SEQUENCE [LARGE SCALE GENOMIC DNA]</scope>
    <source>
        <strain evidence="4">GI5</strain>
    </source>
</reference>
<dbReference type="PANTHER" id="PTHR42760">
    <property type="entry name" value="SHORT-CHAIN DEHYDROGENASES/REDUCTASES FAMILY MEMBER"/>
    <property type="match status" value="1"/>
</dbReference>
<comment type="similarity">
    <text evidence="1">Belongs to the short-chain dehydrogenases/reductases (SDR) family.</text>
</comment>
<evidence type="ECO:0000256" key="1">
    <source>
        <dbReference type="ARBA" id="ARBA00006484"/>
    </source>
</evidence>
<dbReference type="AlphaFoldDB" id="A0A2K9LQ05"/>
<dbReference type="SMART" id="SM00822">
    <property type="entry name" value="PKS_KR"/>
    <property type="match status" value="1"/>
</dbReference>
<dbReference type="NCBIfam" id="NF006110">
    <property type="entry name" value="PRK08261.1"/>
    <property type="match status" value="1"/>
</dbReference>
<evidence type="ECO:0000259" key="2">
    <source>
        <dbReference type="SMART" id="SM00822"/>
    </source>
</evidence>
<dbReference type="SUPFAM" id="SSF51735">
    <property type="entry name" value="NAD(P)-binding Rossmann-fold domains"/>
    <property type="match status" value="1"/>
</dbReference>
<dbReference type="PANTHER" id="PTHR42760:SF78">
    <property type="entry name" value="3-OXOACYL-[ACYL-CARRIER-PROTEIN] REDUCTASE [NADH]"/>
    <property type="match status" value="1"/>
</dbReference>
<dbReference type="PRINTS" id="PR00081">
    <property type="entry name" value="GDHRDH"/>
</dbReference>
<dbReference type="KEGG" id="kak:Kalk_18545"/>